<feature type="signal peptide" evidence="2">
    <location>
        <begin position="1"/>
        <end position="17"/>
    </location>
</feature>
<evidence type="ECO:0000313" key="4">
    <source>
        <dbReference type="Proteomes" id="UP001501447"/>
    </source>
</evidence>
<name>A0ABN3QVM1_9ACTN</name>
<keyword evidence="4" id="KW-1185">Reference proteome</keyword>
<sequence>MLAFAVLALAAPTAVLGSLPGHNNGGSAVADERVGGPSRFGPEWKKDVTAHDVSREMGLEIPDGAERRRAAWQENPREDILLLSFQLPSRQLPPFAEKLDLETPLAEPGPDSAPDSGTGAAAPFGHLGLPEPETVKGVRKGSSCPPCTGNKKARVGYWEIFTQPLEKERARVYLRAF</sequence>
<evidence type="ECO:0000256" key="1">
    <source>
        <dbReference type="SAM" id="MobiDB-lite"/>
    </source>
</evidence>
<accession>A0ABN3QVM1</accession>
<dbReference type="EMBL" id="BAAARJ010000025">
    <property type="protein sequence ID" value="GAA2635881.1"/>
    <property type="molecule type" value="Genomic_DNA"/>
</dbReference>
<protein>
    <submittedName>
        <fullName evidence="3">Uncharacterized protein</fullName>
    </submittedName>
</protein>
<feature type="region of interest" description="Disordered" evidence="1">
    <location>
        <begin position="102"/>
        <end position="149"/>
    </location>
</feature>
<dbReference type="Proteomes" id="UP001501447">
    <property type="component" value="Unassembled WGS sequence"/>
</dbReference>
<feature type="chain" id="PRO_5045743701" evidence="2">
    <location>
        <begin position="18"/>
        <end position="177"/>
    </location>
</feature>
<organism evidence="3 4">
    <name type="scientific">Streptomyces axinellae</name>
    <dbReference type="NCBI Taxonomy" id="552788"/>
    <lineage>
        <taxon>Bacteria</taxon>
        <taxon>Bacillati</taxon>
        <taxon>Actinomycetota</taxon>
        <taxon>Actinomycetes</taxon>
        <taxon>Kitasatosporales</taxon>
        <taxon>Streptomycetaceae</taxon>
        <taxon>Streptomyces</taxon>
    </lineage>
</organism>
<comment type="caution">
    <text evidence="3">The sequence shown here is derived from an EMBL/GenBank/DDBJ whole genome shotgun (WGS) entry which is preliminary data.</text>
</comment>
<feature type="region of interest" description="Disordered" evidence="1">
    <location>
        <begin position="22"/>
        <end position="43"/>
    </location>
</feature>
<proteinExistence type="predicted"/>
<evidence type="ECO:0000313" key="3">
    <source>
        <dbReference type="EMBL" id="GAA2635881.1"/>
    </source>
</evidence>
<evidence type="ECO:0000256" key="2">
    <source>
        <dbReference type="SAM" id="SignalP"/>
    </source>
</evidence>
<gene>
    <name evidence="3" type="ORF">GCM10009863_60490</name>
</gene>
<reference evidence="3 4" key="1">
    <citation type="journal article" date="2019" name="Int. J. Syst. Evol. Microbiol.">
        <title>The Global Catalogue of Microorganisms (GCM) 10K type strain sequencing project: providing services to taxonomists for standard genome sequencing and annotation.</title>
        <authorList>
            <consortium name="The Broad Institute Genomics Platform"/>
            <consortium name="The Broad Institute Genome Sequencing Center for Infectious Disease"/>
            <person name="Wu L."/>
            <person name="Ma J."/>
        </authorList>
    </citation>
    <scope>NUCLEOTIDE SEQUENCE [LARGE SCALE GENOMIC DNA]</scope>
    <source>
        <strain evidence="3 4">JCM 16373</strain>
    </source>
</reference>
<keyword evidence="2" id="KW-0732">Signal</keyword>